<dbReference type="GO" id="GO:0047632">
    <property type="term" value="F:agmatine deiminase activity"/>
    <property type="evidence" value="ECO:0007669"/>
    <property type="project" value="TreeGrafter"/>
</dbReference>
<reference evidence="2 3" key="1">
    <citation type="journal article" date="2015" name="Genome Announc.">
        <title>Draft Genome Sequence and Gene Annotation of the Entomopathogenic Fungus Verticillium hemipterigenum.</title>
        <authorList>
            <person name="Horn F."/>
            <person name="Habel A."/>
            <person name="Scharf D.H."/>
            <person name="Dworschak J."/>
            <person name="Brakhage A.A."/>
            <person name="Guthke R."/>
            <person name="Hertweck C."/>
            <person name="Linde J."/>
        </authorList>
    </citation>
    <scope>NUCLEOTIDE SEQUENCE [LARGE SCALE GENOMIC DNA]</scope>
</reference>
<evidence type="ECO:0000313" key="2">
    <source>
        <dbReference type="EMBL" id="CEJ91556.1"/>
    </source>
</evidence>
<evidence type="ECO:0008006" key="4">
    <source>
        <dbReference type="Google" id="ProtNLM"/>
    </source>
</evidence>
<dbReference type="InterPro" id="IPR007466">
    <property type="entry name" value="Peptidyl-Arg-deiminase_porph"/>
</dbReference>
<dbReference type="PANTHER" id="PTHR31377">
    <property type="entry name" value="AGMATINE DEIMINASE-RELATED"/>
    <property type="match status" value="1"/>
</dbReference>
<dbReference type="AlphaFoldDB" id="A0A0A1T2X9"/>
<gene>
    <name evidence="2" type="ORF">VHEMI07258</name>
</gene>
<accession>A0A0A1T2X9</accession>
<dbReference type="HOGENOM" id="CLU_037682_2_0_1"/>
<evidence type="ECO:0000313" key="3">
    <source>
        <dbReference type="Proteomes" id="UP000039046"/>
    </source>
</evidence>
<dbReference type="Proteomes" id="UP000039046">
    <property type="component" value="Unassembled WGS sequence"/>
</dbReference>
<keyword evidence="1" id="KW-0378">Hydrolase</keyword>
<protein>
    <recommendedName>
        <fullName evidence="4">Agmatine deiminase</fullName>
    </recommendedName>
</protein>
<name>A0A0A1T2X9_9HYPO</name>
<dbReference type="GO" id="GO:0009446">
    <property type="term" value="P:putrescine biosynthetic process"/>
    <property type="evidence" value="ECO:0007669"/>
    <property type="project" value="InterPro"/>
</dbReference>
<dbReference type="PANTHER" id="PTHR31377:SF0">
    <property type="entry name" value="AGMATINE DEIMINASE-RELATED"/>
    <property type="match status" value="1"/>
</dbReference>
<keyword evidence="3" id="KW-1185">Reference proteome</keyword>
<dbReference type="GO" id="GO:0004668">
    <property type="term" value="F:protein-arginine deiminase activity"/>
    <property type="evidence" value="ECO:0007669"/>
    <property type="project" value="InterPro"/>
</dbReference>
<dbReference type="EMBL" id="CDHN01000004">
    <property type="protein sequence ID" value="CEJ91556.1"/>
    <property type="molecule type" value="Genomic_DNA"/>
</dbReference>
<evidence type="ECO:0000256" key="1">
    <source>
        <dbReference type="ARBA" id="ARBA00022801"/>
    </source>
</evidence>
<dbReference type="SUPFAM" id="SSF55909">
    <property type="entry name" value="Pentein"/>
    <property type="match status" value="1"/>
</dbReference>
<sequence>MLHKYLFLASLAGADLIRPAEWGPQSGVIMAWPSIETNAYSDDGLNRATTDVSAVADAVSGFQPVTVLVEQDRYDEAQKRFKDAANVTVQPINGYPRLDLWMRDMAPTFVHNTETKKLEGVDYNFNGWGNKYPTGSCNSLAAMYMFNKNISRQASSLVGEGGSFEVDGEGTLLVTESSVVNDNRNKGKDRDTIEKELIRTLGLKKVIWVPGRKGLDITDTHIDGLARFIAPGKVILSRPSTVSAGDPFSEIYEEAREILSNATDASGRKLEITEVPEADLNKIGASDETLDAIKNGKKDYPSLTYVNYLLVNGGVIFPQFGDADADSNALKVMQSLYPDRKVASVTTKELPYLGGGIHCSTQEIPIV</sequence>
<organism evidence="2 3">
    <name type="scientific">[Torrubiella] hemipterigena</name>
    <dbReference type="NCBI Taxonomy" id="1531966"/>
    <lineage>
        <taxon>Eukaryota</taxon>
        <taxon>Fungi</taxon>
        <taxon>Dikarya</taxon>
        <taxon>Ascomycota</taxon>
        <taxon>Pezizomycotina</taxon>
        <taxon>Sordariomycetes</taxon>
        <taxon>Hypocreomycetidae</taxon>
        <taxon>Hypocreales</taxon>
        <taxon>Clavicipitaceae</taxon>
        <taxon>Clavicipitaceae incertae sedis</taxon>
        <taxon>'Torrubiella' clade</taxon>
    </lineage>
</organism>
<proteinExistence type="predicted"/>
<dbReference type="STRING" id="1531966.A0A0A1T2X9"/>
<dbReference type="OrthoDB" id="544103at2759"/>
<dbReference type="Gene3D" id="3.75.10.10">
    <property type="entry name" value="L-arginine/glycine Amidinotransferase, Chain A"/>
    <property type="match status" value="1"/>
</dbReference>
<dbReference type="Pfam" id="PF04371">
    <property type="entry name" value="PAD_porph"/>
    <property type="match status" value="1"/>
</dbReference>